<keyword evidence="2" id="KW-0479">Metal-binding</keyword>
<dbReference type="GO" id="GO:0005634">
    <property type="term" value="C:nucleus"/>
    <property type="evidence" value="ECO:0007669"/>
    <property type="project" value="UniProtKB-SubCell"/>
</dbReference>
<evidence type="ECO:0000259" key="5">
    <source>
        <dbReference type="PROSITE" id="PS50048"/>
    </source>
</evidence>
<feature type="region of interest" description="Disordered" evidence="4">
    <location>
        <begin position="1"/>
        <end position="23"/>
    </location>
</feature>
<dbReference type="SMART" id="SM00066">
    <property type="entry name" value="GAL4"/>
    <property type="match status" value="1"/>
</dbReference>
<dbReference type="InterPro" id="IPR001138">
    <property type="entry name" value="Zn2Cys6_DnaBD"/>
</dbReference>
<keyword evidence="3" id="KW-0539">Nucleus</keyword>
<dbReference type="PANTHER" id="PTHR31001:SF45">
    <property type="entry name" value="ZN(II)2CYS6 TRANSCRIPTION FACTOR (EUROFUNG)"/>
    <property type="match status" value="1"/>
</dbReference>
<feature type="region of interest" description="Disordered" evidence="4">
    <location>
        <begin position="104"/>
        <end position="124"/>
    </location>
</feature>
<proteinExistence type="predicted"/>
<comment type="subcellular location">
    <subcellularLocation>
        <location evidence="1">Nucleus</location>
    </subcellularLocation>
</comment>
<sequence length="729" mass="82062">MSTLPPATSETLASAPDSPHPARSKSKRLLACILCQQRKVKCDHNFPCATCVKARVQCVPSVQATRRRRRQFPEKELLTRVKKYEQLLAQHKISFEPLYPIPQAIGDRNSPASASKGSCDSDEEESGTRLVVASGAIPPIHENKIEAKRMFHSMREEVNQDGSSDDEVQPVVFKKAWDEEIGNRDYLLFGWPQTGVAIYTLHPQPVQVFQLWQLYLDNVNPLLKVTHIPTLQGKIVEATGNILAIKPELEALMFGTYSTAISSLNDETCNSMFGSSKSHLLAQFHLGCQQALLQSRFLRYASRDCLTAFYLYLVSIRPSTTPESLSLMIGVAVRIAQRMGIHNEASLAKLDPLEAEMSRRLWWSLILFDTRIGEMADFQATSLLPMWDCKPPLSVNDSDLRHDMKEPPRVQGKSTDALFAVVRSELGDFVRHTTFHLGYYDPSLKPINGDALRRNDAENGETDRLEQMVEAKYLEFCDNDNPLHFMTIWTTRGDIAKFHLMEHHSRYAGSPLHQADIQREAAFSYALSMLGCNTKVVDSPLTKGFNWMCQFNFPFIGYIQIVQYLKWRPMSDRAAPAWQVMSENYHANESLLSGNSRFFSILADFVLQAWDTRELALNESGLPLEVPRIVASIKQRLANVALSGDDSKQLDHVGDASSVDLFTPTTSNHDIFIANPYPGAQNEYSFANLNGLSLQDVEMDCVDWSGMNWDTGNTTVNDTATIQSNQRKL</sequence>
<evidence type="ECO:0000256" key="1">
    <source>
        <dbReference type="ARBA" id="ARBA00004123"/>
    </source>
</evidence>
<organism evidence="6 7">
    <name type="scientific">Curvularia clavata</name>
    <dbReference type="NCBI Taxonomy" id="95742"/>
    <lineage>
        <taxon>Eukaryota</taxon>
        <taxon>Fungi</taxon>
        <taxon>Dikarya</taxon>
        <taxon>Ascomycota</taxon>
        <taxon>Pezizomycotina</taxon>
        <taxon>Dothideomycetes</taxon>
        <taxon>Pleosporomycetidae</taxon>
        <taxon>Pleosporales</taxon>
        <taxon>Pleosporineae</taxon>
        <taxon>Pleosporaceae</taxon>
        <taxon>Curvularia</taxon>
    </lineage>
</organism>
<dbReference type="PROSITE" id="PS50048">
    <property type="entry name" value="ZN2_CY6_FUNGAL_2"/>
    <property type="match status" value="1"/>
</dbReference>
<dbReference type="Pfam" id="PF00172">
    <property type="entry name" value="Zn_clus"/>
    <property type="match status" value="1"/>
</dbReference>
<gene>
    <name evidence="6" type="ORF">yc1106_05776</name>
</gene>
<protein>
    <recommendedName>
        <fullName evidence="5">Zn(2)-C6 fungal-type domain-containing protein</fullName>
    </recommendedName>
</protein>
<dbReference type="InterPro" id="IPR050613">
    <property type="entry name" value="Sec_Metabolite_Reg"/>
</dbReference>
<evidence type="ECO:0000313" key="6">
    <source>
        <dbReference type="EMBL" id="USP78502.1"/>
    </source>
</evidence>
<dbReference type="EMBL" id="CP089277">
    <property type="protein sequence ID" value="USP78502.1"/>
    <property type="molecule type" value="Genomic_DNA"/>
</dbReference>
<dbReference type="GO" id="GO:0008270">
    <property type="term" value="F:zinc ion binding"/>
    <property type="evidence" value="ECO:0007669"/>
    <property type="project" value="InterPro"/>
</dbReference>
<dbReference type="VEuPathDB" id="FungiDB:yc1106_05776"/>
<feature type="compositionally biased region" description="Polar residues" evidence="4">
    <location>
        <begin position="1"/>
        <end position="12"/>
    </location>
</feature>
<dbReference type="SMART" id="SM00906">
    <property type="entry name" value="Fungal_trans"/>
    <property type="match status" value="1"/>
</dbReference>
<reference evidence="6" key="1">
    <citation type="submission" date="2021-12" db="EMBL/GenBank/DDBJ databases">
        <title>Curvularia clavata genome.</title>
        <authorList>
            <person name="Cao Y."/>
        </authorList>
    </citation>
    <scope>NUCLEOTIDE SEQUENCE</scope>
    <source>
        <strain evidence="6">Yc1106</strain>
    </source>
</reference>
<dbReference type="InterPro" id="IPR007219">
    <property type="entry name" value="XnlR_reg_dom"/>
</dbReference>
<dbReference type="AlphaFoldDB" id="A0A9Q9DT80"/>
<dbReference type="InterPro" id="IPR036864">
    <property type="entry name" value="Zn2-C6_fun-type_DNA-bd_sf"/>
</dbReference>
<feature type="domain" description="Zn(2)-C6 fungal-type" evidence="5">
    <location>
        <begin position="31"/>
        <end position="59"/>
    </location>
</feature>
<evidence type="ECO:0000256" key="2">
    <source>
        <dbReference type="ARBA" id="ARBA00022723"/>
    </source>
</evidence>
<dbReference type="PANTHER" id="PTHR31001">
    <property type="entry name" value="UNCHARACTERIZED TRANSCRIPTIONAL REGULATORY PROTEIN"/>
    <property type="match status" value="1"/>
</dbReference>
<dbReference type="GO" id="GO:0006351">
    <property type="term" value="P:DNA-templated transcription"/>
    <property type="evidence" value="ECO:0007669"/>
    <property type="project" value="InterPro"/>
</dbReference>
<accession>A0A9Q9DT80</accession>
<evidence type="ECO:0000256" key="4">
    <source>
        <dbReference type="SAM" id="MobiDB-lite"/>
    </source>
</evidence>
<dbReference type="SUPFAM" id="SSF57701">
    <property type="entry name" value="Zn2/Cys6 DNA-binding domain"/>
    <property type="match status" value="1"/>
</dbReference>
<dbReference type="Gene3D" id="4.10.240.10">
    <property type="entry name" value="Zn(2)-C6 fungal-type DNA-binding domain"/>
    <property type="match status" value="1"/>
</dbReference>
<name>A0A9Q9DT80_CURCL</name>
<dbReference type="GO" id="GO:0003677">
    <property type="term" value="F:DNA binding"/>
    <property type="evidence" value="ECO:0007669"/>
    <property type="project" value="InterPro"/>
</dbReference>
<evidence type="ECO:0000256" key="3">
    <source>
        <dbReference type="ARBA" id="ARBA00023242"/>
    </source>
</evidence>
<dbReference type="OrthoDB" id="2269373at2759"/>
<dbReference type="CDD" id="cd00067">
    <property type="entry name" value="GAL4"/>
    <property type="match status" value="1"/>
</dbReference>
<evidence type="ECO:0000313" key="7">
    <source>
        <dbReference type="Proteomes" id="UP001056012"/>
    </source>
</evidence>
<dbReference type="CDD" id="cd12148">
    <property type="entry name" value="fungal_TF_MHR"/>
    <property type="match status" value="1"/>
</dbReference>
<dbReference type="Proteomes" id="UP001056012">
    <property type="component" value="Chromosome 4"/>
</dbReference>
<keyword evidence="7" id="KW-1185">Reference proteome</keyword>
<dbReference type="Pfam" id="PF04082">
    <property type="entry name" value="Fungal_trans"/>
    <property type="match status" value="1"/>
</dbReference>
<dbReference type="GO" id="GO:0000981">
    <property type="term" value="F:DNA-binding transcription factor activity, RNA polymerase II-specific"/>
    <property type="evidence" value="ECO:0007669"/>
    <property type="project" value="InterPro"/>
</dbReference>